<feature type="compositionally biased region" description="Basic and acidic residues" evidence="1">
    <location>
        <begin position="7"/>
        <end position="19"/>
    </location>
</feature>
<keyword evidence="4" id="KW-1185">Reference proteome</keyword>
<dbReference type="InterPro" id="IPR021109">
    <property type="entry name" value="Peptidase_aspartic_dom_sf"/>
</dbReference>
<dbReference type="Pfam" id="PF03732">
    <property type="entry name" value="Retrotrans_gag"/>
    <property type="match status" value="1"/>
</dbReference>
<dbReference type="SUPFAM" id="SSF50630">
    <property type="entry name" value="Acid proteases"/>
    <property type="match status" value="1"/>
</dbReference>
<dbReference type="CDD" id="cd00303">
    <property type="entry name" value="retropepsin_like"/>
    <property type="match status" value="1"/>
</dbReference>
<feature type="region of interest" description="Disordered" evidence="1">
    <location>
        <begin position="773"/>
        <end position="796"/>
    </location>
</feature>
<feature type="region of interest" description="Disordered" evidence="1">
    <location>
        <begin position="151"/>
        <end position="184"/>
    </location>
</feature>
<feature type="region of interest" description="Disordered" evidence="1">
    <location>
        <begin position="204"/>
        <end position="252"/>
    </location>
</feature>
<sequence length="796" mass="88975">MANTRRTARDNQTPEDRPITSEANQPPPTTGTEGANIPTNTQGSEIPISVEGTNPLQMVIHGSNPQETVHQQPISTSPLIMNALRSLQLHTTDLPQYANQTLGMPSYGMPPRPMAGGSGTNPIYHEAYVPPYIQGLGPQTRQTPFVQDYSGPYTEDEGYTTGEDVAPRRRRSSQTNWEQPQTTQEKIVAHEAETARLKKLLAEEETAQSRGRTTEGIPIINLDPPARRTKRVEAPRGDPSILLSLGDPDDPTPPFTQDIMKTAISRKFKMPSIKAYDGTGDPANHVRTFSNALLLQPTNEAVKCRAFPQTLAGMAQRWYSRIPPNSIGSFKELSKAFINQFISGRVHEKSSASLMAIQQGKNEALRDYINRFTREALKVPDLEDRVDMIALQQGTTDDHFKRSFAKHPPESMLKLQDRTGKYIKAEESMRKYEPTAGGSGNSKKRKETQEYDVKEKFPRTSKNSDSPPKRNNFGPKFTEYARLNTPKSQILMEIAKEEDLKWPKPMRADLQLKDEIEFLIRRGKLNKFTKDGNQGSQRGNYERKDYDRRDNDQDRNPKPRGPVINMIFGRPTADGSSRNSRKAYAREVMTVVGEAPKRARTEVSIGFDDSDLEGVKFPHDDPLVIVPVIGNSETKRVLVDNGASVDILFHDAFIKMGYTDSQLTPSNMPIYGFNGVESKVEGTIQLSMTMGQGMNTYTQMLNFIVIKATSTYNAILGRTGLHVFKAVASSYHLKIKFPTRNGIGEERGDQKMARSCYVAALRPDGIGGQVLPIEDMNTNDNEDRRGKPAEDLVQFP</sequence>
<feature type="compositionally biased region" description="Polar residues" evidence="1">
    <location>
        <begin position="30"/>
        <end position="44"/>
    </location>
</feature>
<comment type="caution">
    <text evidence="3">The sequence shown here is derived from an EMBL/GenBank/DDBJ whole genome shotgun (WGS) entry which is preliminary data.</text>
</comment>
<evidence type="ECO:0000259" key="2">
    <source>
        <dbReference type="Pfam" id="PF03732"/>
    </source>
</evidence>
<feature type="compositionally biased region" description="Basic and acidic residues" evidence="1">
    <location>
        <begin position="540"/>
        <end position="557"/>
    </location>
</feature>
<reference evidence="3" key="1">
    <citation type="submission" date="2023-02" db="EMBL/GenBank/DDBJ databases">
        <title>Genome of toxic invasive species Heracleum sosnowskyi carries increased number of genes despite the absence of recent whole-genome duplications.</title>
        <authorList>
            <person name="Schelkunov M."/>
            <person name="Shtratnikova V."/>
            <person name="Makarenko M."/>
            <person name="Klepikova A."/>
            <person name="Omelchenko D."/>
            <person name="Novikova G."/>
            <person name="Obukhova E."/>
            <person name="Bogdanov V."/>
            <person name="Penin A."/>
            <person name="Logacheva M."/>
        </authorList>
    </citation>
    <scope>NUCLEOTIDE SEQUENCE</scope>
    <source>
        <strain evidence="3">Hsosn_3</strain>
        <tissue evidence="3">Leaf</tissue>
    </source>
</reference>
<dbReference type="InterPro" id="IPR005162">
    <property type="entry name" value="Retrotrans_gag_dom"/>
</dbReference>
<evidence type="ECO:0000256" key="1">
    <source>
        <dbReference type="SAM" id="MobiDB-lite"/>
    </source>
</evidence>
<dbReference type="EMBL" id="JAUIZM010000007">
    <property type="protein sequence ID" value="KAK1375100.1"/>
    <property type="molecule type" value="Genomic_DNA"/>
</dbReference>
<feature type="compositionally biased region" description="Basic and acidic residues" evidence="1">
    <location>
        <begin position="424"/>
        <end position="433"/>
    </location>
</feature>
<reference evidence="3" key="2">
    <citation type="submission" date="2023-05" db="EMBL/GenBank/DDBJ databases">
        <authorList>
            <person name="Schelkunov M.I."/>
        </authorList>
    </citation>
    <scope>NUCLEOTIDE SEQUENCE</scope>
    <source>
        <strain evidence="3">Hsosn_3</strain>
        <tissue evidence="3">Leaf</tissue>
    </source>
</reference>
<evidence type="ECO:0000313" key="3">
    <source>
        <dbReference type="EMBL" id="KAK1375100.1"/>
    </source>
</evidence>
<name>A0AAD8I026_9APIA</name>
<feature type="region of interest" description="Disordered" evidence="1">
    <location>
        <begin position="528"/>
        <end position="581"/>
    </location>
</feature>
<proteinExistence type="predicted"/>
<dbReference type="Proteomes" id="UP001237642">
    <property type="component" value="Unassembled WGS sequence"/>
</dbReference>
<feature type="region of interest" description="Disordered" evidence="1">
    <location>
        <begin position="1"/>
        <end position="49"/>
    </location>
</feature>
<protein>
    <recommendedName>
        <fullName evidence="2">Retrotransposon gag domain-containing protein</fullName>
    </recommendedName>
</protein>
<dbReference type="PANTHER" id="PTHR33240:SF17">
    <property type="entry name" value="EUKARYOTIC PEPTIDE CHAIN RELEASE FACTOR GTP-BINDING SUBUNIT-LIKE"/>
    <property type="match status" value="1"/>
</dbReference>
<feature type="domain" description="Retrotransposon gag" evidence="2">
    <location>
        <begin position="306"/>
        <end position="384"/>
    </location>
</feature>
<feature type="compositionally biased region" description="Polar residues" evidence="1">
    <location>
        <begin position="173"/>
        <end position="184"/>
    </location>
</feature>
<dbReference type="AlphaFoldDB" id="A0AAD8I026"/>
<dbReference type="Gene3D" id="2.40.70.10">
    <property type="entry name" value="Acid Proteases"/>
    <property type="match status" value="1"/>
</dbReference>
<feature type="region of interest" description="Disordered" evidence="1">
    <location>
        <begin position="424"/>
        <end position="481"/>
    </location>
</feature>
<accession>A0AAD8I026</accession>
<feature type="compositionally biased region" description="Basic and acidic residues" evidence="1">
    <location>
        <begin position="447"/>
        <end position="458"/>
    </location>
</feature>
<feature type="compositionally biased region" description="Basic and acidic residues" evidence="1">
    <location>
        <begin position="781"/>
        <end position="790"/>
    </location>
</feature>
<organism evidence="3 4">
    <name type="scientific">Heracleum sosnowskyi</name>
    <dbReference type="NCBI Taxonomy" id="360622"/>
    <lineage>
        <taxon>Eukaryota</taxon>
        <taxon>Viridiplantae</taxon>
        <taxon>Streptophyta</taxon>
        <taxon>Embryophyta</taxon>
        <taxon>Tracheophyta</taxon>
        <taxon>Spermatophyta</taxon>
        <taxon>Magnoliopsida</taxon>
        <taxon>eudicotyledons</taxon>
        <taxon>Gunneridae</taxon>
        <taxon>Pentapetalae</taxon>
        <taxon>asterids</taxon>
        <taxon>campanulids</taxon>
        <taxon>Apiales</taxon>
        <taxon>Apiaceae</taxon>
        <taxon>Apioideae</taxon>
        <taxon>apioid superclade</taxon>
        <taxon>Tordylieae</taxon>
        <taxon>Tordyliinae</taxon>
        <taxon>Heracleum</taxon>
    </lineage>
</organism>
<gene>
    <name evidence="3" type="ORF">POM88_031293</name>
</gene>
<dbReference type="PANTHER" id="PTHR33240">
    <property type="entry name" value="OS08G0508500 PROTEIN"/>
    <property type="match status" value="1"/>
</dbReference>
<evidence type="ECO:0000313" key="4">
    <source>
        <dbReference type="Proteomes" id="UP001237642"/>
    </source>
</evidence>